<gene>
    <name evidence="1" type="ORF">GCM10022215_42750</name>
</gene>
<accession>A0ABP7Y2J0</accession>
<evidence type="ECO:0000313" key="2">
    <source>
        <dbReference type="Proteomes" id="UP001501495"/>
    </source>
</evidence>
<dbReference type="InterPro" id="IPR015919">
    <property type="entry name" value="Cadherin-like_sf"/>
</dbReference>
<dbReference type="EMBL" id="BAAAZH010000036">
    <property type="protein sequence ID" value="GAA4129797.1"/>
    <property type="molecule type" value="Genomic_DNA"/>
</dbReference>
<sequence>MPPSPRRGSRPPRRPRAAVLPLSLIGALVMGVLGTSPARGADADPPPVVRTVTTAEEFGSALADCAGPITLILAADLTVPTPSDPPCELTLDLEGHRLTAAAGTSPWPVAHQVTVQDSSTGGDGVFDLGRIAVLGGGIRVTSGRVTSGQITLGAGTSLVVEGAGVLVASDPDGSAIYQYFNQAASILVTDGGLLELHSGGLLATTLSGGTVTVTDGGAILTDAELFSAGFPSAVVTVTDGGVISTPKRPFSGFSYVGNVYSVYFNAGEGTLTDPADAYVGRPIFGPSFAAVQAAEARSAGFANATLPTPVPPDGKAFVGWFDGGSGTRVTRDTDLSAFGTASSTERTVFLSAVYAPTFLTVPEVSLNPAPRVGQGVGASVGSVWNPTNPTLAYQWQSASTSDGPFTDVPAATDRTLTVPGSLAGAFLRVRVTATKEGWAPAVVDSPAVQVAPGELTYPSLTVSTTGPSNLVQVDLPATATVGSWGQAVPDAVAIRWETRPSAFSTTWTTVGTGATFTPSASQWAQRLRAVATATKQGYTDRVLTSTEVLVNSGTFSTTPQVTMTGIGRQGTTLNVTAPGADAWEPDATSVTTRWELRKVGDSFGVIDGATGPTLYLDPRTFAPGDQVRYVAIPVRSGYQGGAVASPTVTVSAGTAPTVTSGGAATFVVGAPGAFLVTTQGGPTPAVTVSGDLPVGVSFTAGTDGSGVLSGTPGLGAVGSYPLTVTADNGVGPAVTATLTLTVDPARFATAPTIGIDGTPRVGVPLTASGAATSPAAWTPTAGGLAYRWEVQRSGSSAWTPVGTGANYTPVAADLAGTVRLTVTASAAGHADASTSATAGPVQLGELSLPDLSPEFGGPAVLGQSITISSPVTAALPPDAVVERTLEIETAAGSGTWEPLPTASPYVISEVPDRVGALLRATLSIAVPGYRTVSWRTTTPIRLPFTALTDDTLTLVDHDAAPAATPGDEIVNEQDATLSVPGETSYCRVVRRAPGSDTWIYGGAAPDCRYTLTAADIGSTVVVLRAVSADGYVNIPTTPSLEGDVGFTVETPFEIVPSVAVEGTPEVGRTVTAVGASSAAWTPTPSALTYQWQREATDGTWSDIDTAGADSAGYTVGAGDVGRRLRVRVTATAPDRALTRVVSDAVGPVPAPIVVPPVDPPVTPPVDPPVDPPSPVGLTAPAVELDGVPQVGAVLTVVGAAAEGWTPAADRVDIVWQIRFGDGDWSTITPPAQRRDPDPAVSATTYVVRTGDLGGRLRAVVTGARTGYLDTPTIAEATADVVLGAWAATPPALRIAGRPVVGRTLRAIGATPETWLPPATEVELRWETSRDGRIWTAAPATGRTFRPTAGDRGRLVRVTAVATAPGYGAGTVAAQTARIARGTLAGPHRFRLRGHPAVGRTLRIPAGVLTGRRWTPRPDAVVVRWQVQRPGAGWHRIDGADRRHLLRVRPEDVGRRLRAVVVVREPGYRTLRVVSRVVRVPR</sequence>
<keyword evidence="2" id="KW-1185">Reference proteome</keyword>
<organism evidence="1 2">
    <name type="scientific">Nocardioides fonticola</name>
    <dbReference type="NCBI Taxonomy" id="450363"/>
    <lineage>
        <taxon>Bacteria</taxon>
        <taxon>Bacillati</taxon>
        <taxon>Actinomycetota</taxon>
        <taxon>Actinomycetes</taxon>
        <taxon>Propionibacteriales</taxon>
        <taxon>Nocardioidaceae</taxon>
        <taxon>Nocardioides</taxon>
    </lineage>
</organism>
<comment type="caution">
    <text evidence="1">The sequence shown here is derived from an EMBL/GenBank/DDBJ whole genome shotgun (WGS) entry which is preliminary data.</text>
</comment>
<dbReference type="Proteomes" id="UP001501495">
    <property type="component" value="Unassembled WGS sequence"/>
</dbReference>
<dbReference type="SUPFAM" id="SSF49313">
    <property type="entry name" value="Cadherin-like"/>
    <property type="match status" value="1"/>
</dbReference>
<reference evidence="2" key="1">
    <citation type="journal article" date="2019" name="Int. J. Syst. Evol. Microbiol.">
        <title>The Global Catalogue of Microorganisms (GCM) 10K type strain sequencing project: providing services to taxonomists for standard genome sequencing and annotation.</title>
        <authorList>
            <consortium name="The Broad Institute Genomics Platform"/>
            <consortium name="The Broad Institute Genome Sequencing Center for Infectious Disease"/>
            <person name="Wu L."/>
            <person name="Ma J."/>
        </authorList>
    </citation>
    <scope>NUCLEOTIDE SEQUENCE [LARGE SCALE GENOMIC DNA]</scope>
    <source>
        <strain evidence="2">JCM 16703</strain>
    </source>
</reference>
<dbReference type="Pfam" id="PF05345">
    <property type="entry name" value="He_PIG"/>
    <property type="match status" value="1"/>
</dbReference>
<dbReference type="Gene3D" id="2.60.40.2700">
    <property type="match status" value="6"/>
</dbReference>
<evidence type="ECO:0000313" key="1">
    <source>
        <dbReference type="EMBL" id="GAA4129797.1"/>
    </source>
</evidence>
<protein>
    <submittedName>
        <fullName evidence="1">Uncharacterized protein</fullName>
    </submittedName>
</protein>
<dbReference type="RefSeq" id="WP_344735572.1">
    <property type="nucleotide sequence ID" value="NZ_BAAAZH010000036.1"/>
</dbReference>
<name>A0ABP7Y2J0_9ACTN</name>
<proteinExistence type="predicted"/>